<dbReference type="InterPro" id="IPR011032">
    <property type="entry name" value="GroES-like_sf"/>
</dbReference>
<dbReference type="InterPro" id="IPR020843">
    <property type="entry name" value="ER"/>
</dbReference>
<proteinExistence type="inferred from homology"/>
<keyword evidence="3" id="KW-0560">Oxidoreductase</keyword>
<dbReference type="OrthoDB" id="48317at2759"/>
<comment type="similarity">
    <text evidence="1">Belongs to the zinc-containing alcohol dehydrogenase family.</text>
</comment>
<dbReference type="InterPro" id="IPR013154">
    <property type="entry name" value="ADH-like_N"/>
</dbReference>
<evidence type="ECO:0000256" key="1">
    <source>
        <dbReference type="ARBA" id="ARBA00008072"/>
    </source>
</evidence>
<dbReference type="Proteomes" id="UP000053259">
    <property type="component" value="Unassembled WGS sequence"/>
</dbReference>
<dbReference type="GO" id="GO:0016651">
    <property type="term" value="F:oxidoreductase activity, acting on NAD(P)H"/>
    <property type="evidence" value="ECO:0007669"/>
    <property type="project" value="InterPro"/>
</dbReference>
<dbReference type="STRING" id="253628.A0A0D2A480"/>
<evidence type="ECO:0000256" key="2">
    <source>
        <dbReference type="ARBA" id="ARBA00011245"/>
    </source>
</evidence>
<dbReference type="InterPro" id="IPR047122">
    <property type="entry name" value="Trans-enoyl_RdTase-like"/>
</dbReference>
<comment type="subunit">
    <text evidence="2">Monomer.</text>
</comment>
<dbReference type="Gene3D" id="3.40.50.720">
    <property type="entry name" value="NAD(P)-binding Rossmann-like Domain"/>
    <property type="match status" value="1"/>
</dbReference>
<dbReference type="SMART" id="SM00829">
    <property type="entry name" value="PKS_ER"/>
    <property type="match status" value="1"/>
</dbReference>
<evidence type="ECO:0000256" key="3">
    <source>
        <dbReference type="ARBA" id="ARBA00023002"/>
    </source>
</evidence>
<organism evidence="5 6">
    <name type="scientific">Verruconis gallopava</name>
    <dbReference type="NCBI Taxonomy" id="253628"/>
    <lineage>
        <taxon>Eukaryota</taxon>
        <taxon>Fungi</taxon>
        <taxon>Dikarya</taxon>
        <taxon>Ascomycota</taxon>
        <taxon>Pezizomycotina</taxon>
        <taxon>Dothideomycetes</taxon>
        <taxon>Pleosporomycetidae</taxon>
        <taxon>Venturiales</taxon>
        <taxon>Sympoventuriaceae</taxon>
        <taxon>Verruconis</taxon>
    </lineage>
</organism>
<dbReference type="RefSeq" id="XP_016211144.1">
    <property type="nucleotide sequence ID" value="XM_016361068.1"/>
</dbReference>
<reference evidence="5 6" key="1">
    <citation type="submission" date="2015-01" db="EMBL/GenBank/DDBJ databases">
        <title>The Genome Sequence of Ochroconis gallopava CBS43764.</title>
        <authorList>
            <consortium name="The Broad Institute Genomics Platform"/>
            <person name="Cuomo C."/>
            <person name="de Hoog S."/>
            <person name="Gorbushina A."/>
            <person name="Stielow B."/>
            <person name="Teixiera M."/>
            <person name="Abouelleil A."/>
            <person name="Chapman S.B."/>
            <person name="Priest M."/>
            <person name="Young S.K."/>
            <person name="Wortman J."/>
            <person name="Nusbaum C."/>
            <person name="Birren B."/>
        </authorList>
    </citation>
    <scope>NUCLEOTIDE SEQUENCE [LARGE SCALE GENOMIC DNA]</scope>
    <source>
        <strain evidence="5 6">CBS 43764</strain>
    </source>
</reference>
<name>A0A0D2A480_9PEZI</name>
<dbReference type="PANTHER" id="PTHR45348:SF2">
    <property type="entry name" value="ZINC-TYPE ALCOHOL DEHYDROGENASE-LIKE PROTEIN C2E1P3.01"/>
    <property type="match status" value="1"/>
</dbReference>
<dbReference type="InterPro" id="IPR036291">
    <property type="entry name" value="NAD(P)-bd_dom_sf"/>
</dbReference>
<dbReference type="HOGENOM" id="CLU_026673_16_1_1"/>
<evidence type="ECO:0000313" key="6">
    <source>
        <dbReference type="Proteomes" id="UP000053259"/>
    </source>
</evidence>
<keyword evidence="6" id="KW-1185">Reference proteome</keyword>
<feature type="domain" description="Enoyl reductase (ER)" evidence="4">
    <location>
        <begin position="8"/>
        <end position="339"/>
    </location>
</feature>
<dbReference type="Pfam" id="PF08240">
    <property type="entry name" value="ADH_N"/>
    <property type="match status" value="1"/>
</dbReference>
<dbReference type="GeneID" id="27315287"/>
<dbReference type="SUPFAM" id="SSF50129">
    <property type="entry name" value="GroES-like"/>
    <property type="match status" value="1"/>
</dbReference>
<evidence type="ECO:0000313" key="5">
    <source>
        <dbReference type="EMBL" id="KIW01275.1"/>
    </source>
</evidence>
<evidence type="ECO:0000259" key="4">
    <source>
        <dbReference type="SMART" id="SM00829"/>
    </source>
</evidence>
<accession>A0A0D2A480</accession>
<dbReference type="SUPFAM" id="SSF51735">
    <property type="entry name" value="NAD(P)-binding Rossmann-fold domains"/>
    <property type="match status" value="1"/>
</dbReference>
<protein>
    <recommendedName>
        <fullName evidence="4">Enoyl reductase (ER) domain-containing protein</fullName>
    </recommendedName>
</protein>
<dbReference type="FunCoup" id="A0A0D2A480">
    <property type="interactions" value="210"/>
</dbReference>
<sequence length="346" mass="37669">MKAIVINGTSASVVADRPIPKPRPDQILVKPSYVALNPTDWKHVEFNLAAPGCISGCDYSGVVEEVGSAVTKSFKKGDKICGVAHGANAVNVDDGVFAEFAVVKGDLQMHVPAGLTMEQASTFPLGAITCGQGLFQKALKLNLPSEPTTSGEYVLVYGGSTATGSLACQYVKLAGYKCITTCSPKHNEWMKSHGVVPFDYKDPNCGAKIREYTKNSLKYVFDTISLEDSAKICCEALSSEPGCKYGSVLPLKLPRDDVEAQFTLMYTIFDEEFRFGPTVFPQSHEDFEFAKMFFELTEKLLAEGKLKTHPERLREGGLQGVLKGMEEMKSGKVSGEKLVYKVDETT</sequence>
<dbReference type="Gene3D" id="3.90.180.10">
    <property type="entry name" value="Medium-chain alcohol dehydrogenases, catalytic domain"/>
    <property type="match status" value="1"/>
</dbReference>
<dbReference type="VEuPathDB" id="FungiDB:PV09_07314"/>
<dbReference type="PANTHER" id="PTHR45348">
    <property type="entry name" value="HYPOTHETICAL OXIDOREDUCTASE (EUROFUNG)"/>
    <property type="match status" value="1"/>
</dbReference>
<dbReference type="EMBL" id="KN847556">
    <property type="protein sequence ID" value="KIW01275.1"/>
    <property type="molecule type" value="Genomic_DNA"/>
</dbReference>
<dbReference type="AlphaFoldDB" id="A0A0D2A480"/>
<dbReference type="CDD" id="cd08249">
    <property type="entry name" value="enoyl_reductase_like"/>
    <property type="match status" value="1"/>
</dbReference>
<gene>
    <name evidence="5" type="ORF">PV09_07314</name>
</gene>
<dbReference type="InParanoid" id="A0A0D2A480"/>